<accession>B2A1U2</accession>
<proteinExistence type="predicted"/>
<dbReference type="Proteomes" id="UP000001683">
    <property type="component" value="Chromosome"/>
</dbReference>
<reference evidence="1 2" key="1">
    <citation type="submission" date="2008-04" db="EMBL/GenBank/DDBJ databases">
        <title>Complete sequence of chromosome of Natranaerobius thermophilus JW/NM-WN-LF.</title>
        <authorList>
            <consortium name="US DOE Joint Genome Institute"/>
            <person name="Copeland A."/>
            <person name="Lucas S."/>
            <person name="Lapidus A."/>
            <person name="Glavina del Rio T."/>
            <person name="Dalin E."/>
            <person name="Tice H."/>
            <person name="Bruce D."/>
            <person name="Goodwin L."/>
            <person name="Pitluck S."/>
            <person name="Chertkov O."/>
            <person name="Brettin T."/>
            <person name="Detter J.C."/>
            <person name="Han C."/>
            <person name="Kuske C.R."/>
            <person name="Schmutz J."/>
            <person name="Larimer F."/>
            <person name="Land M."/>
            <person name="Hauser L."/>
            <person name="Kyrpides N."/>
            <person name="Lykidis A."/>
            <person name="Mesbah N.M."/>
            <person name="Wiegel J."/>
        </authorList>
    </citation>
    <scope>NUCLEOTIDE SEQUENCE [LARGE SCALE GENOMIC DNA]</scope>
    <source>
        <strain evidence="2">ATCC BAA-1301 / DSM 18059 / JW/NM-WN-LF</strain>
    </source>
</reference>
<dbReference type="RefSeq" id="WP_012448981.1">
    <property type="nucleotide sequence ID" value="NC_010718.1"/>
</dbReference>
<sequence>MNFKKGLLVVIVSVLSLYFVSGCNQQSSGIGEPEENLTIEPAELSFEAERAIVPLGDHTWIYDYNFVEGENFGIELEHYKDGNLEDSQTVLNVSSEDTGNITINRKGEEWKFAAIHGQTSEEVTWNGKTIEIELPEHQNPSTNFIGLEEGIEISDDKNIIAGAVIANAEGVDKYSDIKDINDKETREKVIEEYNHVYLIRIAN</sequence>
<protein>
    <recommendedName>
        <fullName evidence="3">Lipoprotein</fullName>
    </recommendedName>
</protein>
<reference evidence="1 2" key="2">
    <citation type="journal article" date="2011" name="J. Bacteriol.">
        <title>Complete genome sequence of the anaerobic, halophilic alkalithermophile Natranaerobius thermophilus JW/NM-WN-LF.</title>
        <authorList>
            <person name="Zhao B."/>
            <person name="Mesbah N.M."/>
            <person name="Dalin E."/>
            <person name="Goodwin L."/>
            <person name="Nolan M."/>
            <person name="Pitluck S."/>
            <person name="Chertkov O."/>
            <person name="Brettin T.S."/>
            <person name="Han J."/>
            <person name="Larimer F.W."/>
            <person name="Land M.L."/>
            <person name="Hauser L."/>
            <person name="Kyrpides N."/>
            <person name="Wiegel J."/>
        </authorList>
    </citation>
    <scope>NUCLEOTIDE SEQUENCE [LARGE SCALE GENOMIC DNA]</scope>
    <source>
        <strain evidence="2">ATCC BAA-1301 / DSM 18059 / JW/NM-WN-LF</strain>
    </source>
</reference>
<dbReference type="EMBL" id="CP001034">
    <property type="protein sequence ID" value="ACB86139.1"/>
    <property type="molecule type" value="Genomic_DNA"/>
</dbReference>
<dbReference type="KEGG" id="nth:Nther_2581"/>
<dbReference type="PROSITE" id="PS51257">
    <property type="entry name" value="PROKAR_LIPOPROTEIN"/>
    <property type="match status" value="1"/>
</dbReference>
<dbReference type="AlphaFoldDB" id="B2A1U2"/>
<evidence type="ECO:0008006" key="3">
    <source>
        <dbReference type="Google" id="ProtNLM"/>
    </source>
</evidence>
<dbReference type="InParanoid" id="B2A1U2"/>
<organism evidence="1 2">
    <name type="scientific">Natranaerobius thermophilus (strain ATCC BAA-1301 / DSM 18059 / JW/NM-WN-LF)</name>
    <dbReference type="NCBI Taxonomy" id="457570"/>
    <lineage>
        <taxon>Bacteria</taxon>
        <taxon>Bacillati</taxon>
        <taxon>Bacillota</taxon>
        <taxon>Clostridia</taxon>
        <taxon>Natranaerobiales</taxon>
        <taxon>Natranaerobiaceae</taxon>
        <taxon>Natranaerobius</taxon>
    </lineage>
</organism>
<keyword evidence="2" id="KW-1185">Reference proteome</keyword>
<dbReference type="HOGENOM" id="CLU_1347716_0_0_9"/>
<evidence type="ECO:0000313" key="2">
    <source>
        <dbReference type="Proteomes" id="UP000001683"/>
    </source>
</evidence>
<name>B2A1U2_NATTJ</name>
<evidence type="ECO:0000313" key="1">
    <source>
        <dbReference type="EMBL" id="ACB86139.1"/>
    </source>
</evidence>
<gene>
    <name evidence="1" type="ordered locus">Nther_2581</name>
</gene>